<keyword evidence="3" id="KW-1185">Reference proteome</keyword>
<dbReference type="Proteomes" id="UP001066276">
    <property type="component" value="Chromosome 1_1"/>
</dbReference>
<feature type="region of interest" description="Disordered" evidence="1">
    <location>
        <begin position="47"/>
        <end position="70"/>
    </location>
</feature>
<comment type="caution">
    <text evidence="2">The sequence shown here is derived from an EMBL/GenBank/DDBJ whole genome shotgun (WGS) entry which is preliminary data.</text>
</comment>
<protein>
    <submittedName>
        <fullName evidence="2">Uncharacterized protein</fullName>
    </submittedName>
</protein>
<sequence>MGRSWRPFSTHDRAGRRPSAACTEKPRRLELRSRRTAELLTGGKWQIAPADTEPCGPRFDEATFGGRRAG</sequence>
<dbReference type="AlphaFoldDB" id="A0AAV7WPC5"/>
<dbReference type="EMBL" id="JANPWB010000001">
    <property type="protein sequence ID" value="KAJ1215099.1"/>
    <property type="molecule type" value="Genomic_DNA"/>
</dbReference>
<name>A0AAV7WPC5_PLEWA</name>
<organism evidence="2 3">
    <name type="scientific">Pleurodeles waltl</name>
    <name type="common">Iberian ribbed newt</name>
    <dbReference type="NCBI Taxonomy" id="8319"/>
    <lineage>
        <taxon>Eukaryota</taxon>
        <taxon>Metazoa</taxon>
        <taxon>Chordata</taxon>
        <taxon>Craniata</taxon>
        <taxon>Vertebrata</taxon>
        <taxon>Euteleostomi</taxon>
        <taxon>Amphibia</taxon>
        <taxon>Batrachia</taxon>
        <taxon>Caudata</taxon>
        <taxon>Salamandroidea</taxon>
        <taxon>Salamandridae</taxon>
        <taxon>Pleurodelinae</taxon>
        <taxon>Pleurodeles</taxon>
    </lineage>
</organism>
<evidence type="ECO:0000313" key="3">
    <source>
        <dbReference type="Proteomes" id="UP001066276"/>
    </source>
</evidence>
<reference evidence="2" key="1">
    <citation type="journal article" date="2022" name="bioRxiv">
        <title>Sequencing and chromosome-scale assembly of the giantPleurodeles waltlgenome.</title>
        <authorList>
            <person name="Brown T."/>
            <person name="Elewa A."/>
            <person name="Iarovenko S."/>
            <person name="Subramanian E."/>
            <person name="Araus A.J."/>
            <person name="Petzold A."/>
            <person name="Susuki M."/>
            <person name="Suzuki K.-i.T."/>
            <person name="Hayashi T."/>
            <person name="Toyoda A."/>
            <person name="Oliveira C."/>
            <person name="Osipova E."/>
            <person name="Leigh N.D."/>
            <person name="Simon A."/>
            <person name="Yun M.H."/>
        </authorList>
    </citation>
    <scope>NUCLEOTIDE SEQUENCE</scope>
    <source>
        <strain evidence="2">20211129_DDA</strain>
        <tissue evidence="2">Liver</tissue>
    </source>
</reference>
<feature type="region of interest" description="Disordered" evidence="1">
    <location>
        <begin position="1"/>
        <end position="35"/>
    </location>
</feature>
<accession>A0AAV7WPC5</accession>
<evidence type="ECO:0000313" key="2">
    <source>
        <dbReference type="EMBL" id="KAJ1215099.1"/>
    </source>
</evidence>
<evidence type="ECO:0000256" key="1">
    <source>
        <dbReference type="SAM" id="MobiDB-lite"/>
    </source>
</evidence>
<gene>
    <name evidence="2" type="ORF">NDU88_002709</name>
</gene>
<proteinExistence type="predicted"/>
<feature type="compositionally biased region" description="Basic and acidic residues" evidence="1">
    <location>
        <begin position="24"/>
        <end position="35"/>
    </location>
</feature>